<name>A0ABQ4P2J4_9GAMM</name>
<accession>A0ABQ4P2J4</accession>
<keyword evidence="4" id="KW-0804">Transcription</keyword>
<dbReference type="SUPFAM" id="SSF46785">
    <property type="entry name" value="Winged helix' DNA-binding domain"/>
    <property type="match status" value="1"/>
</dbReference>
<dbReference type="CDD" id="cd05466">
    <property type="entry name" value="PBP2_LTTR_substrate"/>
    <property type="match status" value="1"/>
</dbReference>
<evidence type="ECO:0000259" key="5">
    <source>
        <dbReference type="PROSITE" id="PS50931"/>
    </source>
</evidence>
<dbReference type="SUPFAM" id="SSF53850">
    <property type="entry name" value="Periplasmic binding protein-like II"/>
    <property type="match status" value="1"/>
</dbReference>
<keyword evidence="2" id="KW-0805">Transcription regulation</keyword>
<organism evidence="6 7">
    <name type="scientific">Shewanella algidipiscicola</name>
    <dbReference type="NCBI Taxonomy" id="614070"/>
    <lineage>
        <taxon>Bacteria</taxon>
        <taxon>Pseudomonadati</taxon>
        <taxon>Pseudomonadota</taxon>
        <taxon>Gammaproteobacteria</taxon>
        <taxon>Alteromonadales</taxon>
        <taxon>Shewanellaceae</taxon>
        <taxon>Shewanella</taxon>
    </lineage>
</organism>
<reference evidence="6 7" key="1">
    <citation type="submission" date="2021-05" db="EMBL/GenBank/DDBJ databases">
        <title>Molecular characterization for Shewanella algae harboring chromosomal blaOXA-55-like strains isolated from clinical and environment sample.</title>
        <authorList>
            <person name="Ohama Y."/>
            <person name="Aoki K."/>
            <person name="Harada S."/>
            <person name="Moriya K."/>
            <person name="Ishii Y."/>
            <person name="Tateda K."/>
        </authorList>
    </citation>
    <scope>NUCLEOTIDE SEQUENCE [LARGE SCALE GENOMIC DNA]</scope>
    <source>
        <strain evidence="6 7">LMG 23746</strain>
    </source>
</reference>
<evidence type="ECO:0000256" key="2">
    <source>
        <dbReference type="ARBA" id="ARBA00023015"/>
    </source>
</evidence>
<dbReference type="InterPro" id="IPR036388">
    <property type="entry name" value="WH-like_DNA-bd_sf"/>
</dbReference>
<dbReference type="EMBL" id="BPFB01000001">
    <property type="protein sequence ID" value="GIU41719.1"/>
    <property type="molecule type" value="Genomic_DNA"/>
</dbReference>
<evidence type="ECO:0000313" key="7">
    <source>
        <dbReference type="Proteomes" id="UP000761574"/>
    </source>
</evidence>
<dbReference type="PRINTS" id="PR00039">
    <property type="entry name" value="HTHLYSR"/>
</dbReference>
<dbReference type="Gene3D" id="3.40.190.10">
    <property type="entry name" value="Periplasmic binding protein-like II"/>
    <property type="match status" value="2"/>
</dbReference>
<evidence type="ECO:0000256" key="1">
    <source>
        <dbReference type="ARBA" id="ARBA00009437"/>
    </source>
</evidence>
<protein>
    <submittedName>
        <fullName evidence="6">LysR family transcriptional regulator</fullName>
    </submittedName>
</protein>
<comment type="similarity">
    <text evidence="1">Belongs to the LysR transcriptional regulatory family.</text>
</comment>
<proteinExistence type="inferred from homology"/>
<sequence>MVELGHFTRTAERLHMTQSGVSQHVRKLEEQLDTQLLVREGKQFSLTDAGQTLYQQGGGILQALQQLQQAVRQDPPFAGVVRVTSPGSMGLKLYADLLDLQQQHPQLVLDYRFTSNSGVEQAIAQLDSDIGLMTRQPTLSEVHSHKVGQESLLLVTPVQSPSLTWASLTQLGFIDHPDGAHHASLLLGANYPEFEYSEPLSTRGFSNQISQILEPVSRGLGFTVLPAYAVDAFTRPELIKVHALSVPVSEPIYLCYRRKSALPQRVLSVIDVIKTLL</sequence>
<dbReference type="PANTHER" id="PTHR30126:SF99">
    <property type="entry name" value="TRANSCRIPTIONAL REGULATOR LYSR FAMILY"/>
    <property type="match status" value="1"/>
</dbReference>
<evidence type="ECO:0000313" key="6">
    <source>
        <dbReference type="EMBL" id="GIU41719.1"/>
    </source>
</evidence>
<feature type="domain" description="HTH lysR-type" evidence="5">
    <location>
        <begin position="1"/>
        <end position="47"/>
    </location>
</feature>
<keyword evidence="7" id="KW-1185">Reference proteome</keyword>
<evidence type="ECO:0000256" key="4">
    <source>
        <dbReference type="ARBA" id="ARBA00023163"/>
    </source>
</evidence>
<dbReference type="PROSITE" id="PS50931">
    <property type="entry name" value="HTH_LYSR"/>
    <property type="match status" value="1"/>
</dbReference>
<dbReference type="InterPro" id="IPR036390">
    <property type="entry name" value="WH_DNA-bd_sf"/>
</dbReference>
<keyword evidence="3" id="KW-0238">DNA-binding</keyword>
<dbReference type="Pfam" id="PF03466">
    <property type="entry name" value="LysR_substrate"/>
    <property type="match status" value="1"/>
</dbReference>
<dbReference type="InterPro" id="IPR000847">
    <property type="entry name" value="LysR_HTH_N"/>
</dbReference>
<dbReference type="PANTHER" id="PTHR30126">
    <property type="entry name" value="HTH-TYPE TRANSCRIPTIONAL REGULATOR"/>
    <property type="match status" value="1"/>
</dbReference>
<comment type="caution">
    <text evidence="6">The sequence shown here is derived from an EMBL/GenBank/DDBJ whole genome shotgun (WGS) entry which is preliminary data.</text>
</comment>
<dbReference type="Proteomes" id="UP000761574">
    <property type="component" value="Unassembled WGS sequence"/>
</dbReference>
<dbReference type="Gene3D" id="1.10.10.10">
    <property type="entry name" value="Winged helix-like DNA-binding domain superfamily/Winged helix DNA-binding domain"/>
    <property type="match status" value="1"/>
</dbReference>
<gene>
    <name evidence="6" type="ORF">TUM4630_01020</name>
</gene>
<evidence type="ECO:0000256" key="3">
    <source>
        <dbReference type="ARBA" id="ARBA00023125"/>
    </source>
</evidence>
<dbReference type="InterPro" id="IPR005119">
    <property type="entry name" value="LysR_subst-bd"/>
</dbReference>
<dbReference type="Pfam" id="PF00126">
    <property type="entry name" value="HTH_1"/>
    <property type="match status" value="1"/>
</dbReference>